<dbReference type="CDD" id="cd00077">
    <property type="entry name" value="HDc"/>
    <property type="match status" value="1"/>
</dbReference>
<dbReference type="EMBL" id="CP000254">
    <property type="protein sequence ID" value="ABD41242.1"/>
    <property type="molecule type" value="Genomic_DNA"/>
</dbReference>
<dbReference type="OrthoDB" id="17914at2157"/>
<dbReference type="NCBIfam" id="TIGR00277">
    <property type="entry name" value="HDIG"/>
    <property type="match status" value="1"/>
</dbReference>
<dbReference type="eggNOG" id="arCOG01860">
    <property type="taxonomic scope" value="Archaea"/>
</dbReference>
<reference evidence="3" key="1">
    <citation type="journal article" date="2016" name="Stand. Genomic Sci.">
        <title>Complete genome sequence of Methanospirillum hungatei type strain JF1.</title>
        <authorList>
            <person name="Gunsalus R.P."/>
            <person name="Cook L.E."/>
            <person name="Crable B."/>
            <person name="Rohlin L."/>
            <person name="McDonald E."/>
            <person name="Mouttaki H."/>
            <person name="Sieber J.R."/>
            <person name="Poweleit N."/>
            <person name="Zhou H."/>
            <person name="Lapidus A.L."/>
            <person name="Daligault H.E."/>
            <person name="Land M."/>
            <person name="Gilna P."/>
            <person name="Ivanova N."/>
            <person name="Kyrpides N."/>
            <person name="Culley D.E."/>
            <person name="McInerney M.J."/>
        </authorList>
    </citation>
    <scope>NUCLEOTIDE SEQUENCE [LARGE SCALE GENOMIC DNA]</scope>
    <source>
        <strain evidence="3">ATCC 27890 / DSM 864 / NBRC 100397 / JF-1</strain>
    </source>
</reference>
<dbReference type="PANTHER" id="PTHR33594:SF1">
    <property type="entry name" value="HD_PDEASE DOMAIN-CONTAINING PROTEIN"/>
    <property type="match status" value="1"/>
</dbReference>
<dbReference type="InterPro" id="IPR006674">
    <property type="entry name" value="HD_domain"/>
</dbReference>
<dbReference type="HOGENOM" id="CLU_036524_3_1_2"/>
<accession>Q2FNR4</accession>
<dbReference type="AlphaFoldDB" id="Q2FNR4"/>
<gene>
    <name evidence="2" type="ordered locus">Mhun_1508</name>
</gene>
<dbReference type="SMART" id="SM00471">
    <property type="entry name" value="HDc"/>
    <property type="match status" value="1"/>
</dbReference>
<organism evidence="2 3">
    <name type="scientific">Methanospirillum hungatei JF-1 (strain ATCC 27890 / DSM 864 / NBRC 100397 / JF-1)</name>
    <dbReference type="NCBI Taxonomy" id="323259"/>
    <lineage>
        <taxon>Archaea</taxon>
        <taxon>Methanobacteriati</taxon>
        <taxon>Methanobacteriota</taxon>
        <taxon>Stenosarchaea group</taxon>
        <taxon>Methanomicrobia</taxon>
        <taxon>Methanomicrobiales</taxon>
        <taxon>Methanospirillaceae</taxon>
        <taxon>Methanospirillum</taxon>
    </lineage>
</organism>
<evidence type="ECO:0000259" key="1">
    <source>
        <dbReference type="PROSITE" id="PS51831"/>
    </source>
</evidence>
<dbReference type="Gene3D" id="1.10.3210.50">
    <property type="match status" value="1"/>
</dbReference>
<dbReference type="InParanoid" id="Q2FNR4"/>
<dbReference type="KEGG" id="mhu:Mhun_1508"/>
<name>Q2FNR4_METHJ</name>
<feature type="domain" description="HD" evidence="1">
    <location>
        <begin position="23"/>
        <end position="125"/>
    </location>
</feature>
<proteinExistence type="predicted"/>
<evidence type="ECO:0000313" key="2">
    <source>
        <dbReference type="EMBL" id="ABD41242.1"/>
    </source>
</evidence>
<dbReference type="STRING" id="323259.Mhun_1508"/>
<dbReference type="InterPro" id="IPR006675">
    <property type="entry name" value="HDIG_dom"/>
</dbReference>
<dbReference type="SUPFAM" id="SSF109604">
    <property type="entry name" value="HD-domain/PDEase-like"/>
    <property type="match status" value="1"/>
</dbReference>
<dbReference type="Proteomes" id="UP000001941">
    <property type="component" value="Chromosome"/>
</dbReference>
<dbReference type="EnsemblBacteria" id="ABD41242">
    <property type="protein sequence ID" value="ABD41242"/>
    <property type="gene ID" value="Mhun_1508"/>
</dbReference>
<keyword evidence="3" id="KW-1185">Reference proteome</keyword>
<protein>
    <submittedName>
        <fullName evidence="2">Metal dependent phosphohydrolase</fullName>
    </submittedName>
</protein>
<dbReference type="Pfam" id="PF01966">
    <property type="entry name" value="HD"/>
    <property type="match status" value="1"/>
</dbReference>
<dbReference type="PANTHER" id="PTHR33594">
    <property type="entry name" value="SUPERFAMILY HYDROLASE, PUTATIVE (AFU_ORTHOLOGUE AFUA_1G03035)-RELATED"/>
    <property type="match status" value="1"/>
</dbReference>
<evidence type="ECO:0000313" key="3">
    <source>
        <dbReference type="Proteomes" id="UP000001941"/>
    </source>
</evidence>
<dbReference type="PROSITE" id="PS51831">
    <property type="entry name" value="HD"/>
    <property type="match status" value="1"/>
</dbReference>
<dbReference type="InterPro" id="IPR003607">
    <property type="entry name" value="HD/PDEase_dom"/>
</dbReference>
<sequence length="199" mass="22375">MIELFCEMKNFVKQALDEPGSHGFDHTLRVVSLCHIIGKAEQAEMDILIPAAIFHDIARPLEKKGIPHEVKGAEMAEEYLTGISYGEERISRIVHAIKAHRFSTAPVPETLEAKILSDADKLDAMGAVGIARTFISAGEHGGDIRDGLDHMHEKLLRLSDVIYTRTGKEMAERRHRFLVAFVQALEDEREMEKRVGLDY</sequence>